<comment type="similarity">
    <text evidence="2">Belongs to the transposase 27 family.</text>
</comment>
<evidence type="ECO:0000256" key="3">
    <source>
        <dbReference type="ARBA" id="ARBA00022578"/>
    </source>
</evidence>
<dbReference type="PANTHER" id="PTHR33293">
    <property type="entry name" value="INSERTION ELEMENT IS1 1 PROTEIN INSB-RELATED"/>
    <property type="match status" value="1"/>
</dbReference>
<protein>
    <submittedName>
        <fullName evidence="5">IS1 family transposase</fullName>
    </submittedName>
</protein>
<dbReference type="PANTHER" id="PTHR33293:SF1">
    <property type="entry name" value="INSERTION ELEMENT IS1 1 PROTEIN INSB-RELATED"/>
    <property type="match status" value="1"/>
</dbReference>
<proteinExistence type="inferred from homology"/>
<dbReference type="RefSeq" id="WP_323732876.1">
    <property type="nucleotide sequence ID" value="NZ_CP110820.1"/>
</dbReference>
<evidence type="ECO:0000256" key="2">
    <source>
        <dbReference type="ARBA" id="ARBA00008841"/>
    </source>
</evidence>
<evidence type="ECO:0000256" key="1">
    <source>
        <dbReference type="ARBA" id="ARBA00004091"/>
    </source>
</evidence>
<dbReference type="EMBL" id="CP110820">
    <property type="protein sequence ID" value="WPX97338.1"/>
    <property type="molecule type" value="Genomic_DNA"/>
</dbReference>
<evidence type="ECO:0000313" key="5">
    <source>
        <dbReference type="EMBL" id="WPX97338.1"/>
    </source>
</evidence>
<name>A0ABZ0UQB5_9RICK</name>
<keyword evidence="4" id="KW-0233">DNA recombination</keyword>
<evidence type="ECO:0000313" key="6">
    <source>
        <dbReference type="Proteomes" id="UP001327219"/>
    </source>
</evidence>
<gene>
    <name evidence="5" type="ORF">Bandiella_01487</name>
</gene>
<keyword evidence="6" id="KW-1185">Reference proteome</keyword>
<reference evidence="5 6" key="1">
    <citation type="submission" date="2022-11" db="EMBL/GenBank/DDBJ databases">
        <title>Host association and intracellularity evolved multiple times independently in the Rickettsiales.</title>
        <authorList>
            <person name="Castelli M."/>
            <person name="Nardi T."/>
            <person name="Gammuto L."/>
            <person name="Bellinzona G."/>
            <person name="Sabaneyeva E."/>
            <person name="Potekhin A."/>
            <person name="Serra V."/>
            <person name="Petroni G."/>
            <person name="Sassera D."/>
        </authorList>
    </citation>
    <scope>NUCLEOTIDE SEQUENCE [LARGE SCALE GENOMIC DNA]</scope>
    <source>
        <strain evidence="5 6">NDG2</strain>
    </source>
</reference>
<dbReference type="InterPro" id="IPR051354">
    <property type="entry name" value="Transposase_27_IS1"/>
</dbReference>
<comment type="function">
    <text evidence="1">Absolutely required for transposition of IS1.</text>
</comment>
<organism evidence="5 6">
    <name type="scientific">Candidatus Bandiella euplotis</name>
    <dbReference type="NCBI Taxonomy" id="1664265"/>
    <lineage>
        <taxon>Bacteria</taxon>
        <taxon>Pseudomonadati</taxon>
        <taxon>Pseudomonadota</taxon>
        <taxon>Alphaproteobacteria</taxon>
        <taxon>Rickettsiales</taxon>
        <taxon>Candidatus Midichloriaceae</taxon>
        <taxon>Candidatus Bandiella</taxon>
    </lineage>
</organism>
<evidence type="ECO:0000256" key="4">
    <source>
        <dbReference type="ARBA" id="ARBA00023172"/>
    </source>
</evidence>
<keyword evidence="3" id="KW-0815">Transposition</keyword>
<dbReference type="Pfam" id="PF03400">
    <property type="entry name" value="DDE_Tnp_IS1"/>
    <property type="match status" value="1"/>
</dbReference>
<accession>A0ABZ0UQB5</accession>
<dbReference type="InterPro" id="IPR005063">
    <property type="entry name" value="Transposase_27"/>
</dbReference>
<dbReference type="Proteomes" id="UP001327219">
    <property type="component" value="Chromosome"/>
</dbReference>
<sequence length="131" mass="15578">MRQNPIYIRQKKENKTRIWTAVDRDRFKTVAFKVGSGDKENYVDLARELGEKYQIRYMCTDGYEVYCHYKIAQIHLQTKSETCLVESFNSSLRDMLARLNRKTKRFSKCSEMLRLSLVLFFNKALALSIYL</sequence>